<dbReference type="Proteomes" id="UP000198210">
    <property type="component" value="Chromosome I"/>
</dbReference>
<proteinExistence type="predicted"/>
<dbReference type="GO" id="GO:0032259">
    <property type="term" value="P:methylation"/>
    <property type="evidence" value="ECO:0007669"/>
    <property type="project" value="UniProtKB-KW"/>
</dbReference>
<keyword evidence="1" id="KW-0808">Transferase</keyword>
<accession>A0A1C5I080</accession>
<gene>
    <name evidence="1" type="ORF">GA0074704_2625</name>
</gene>
<keyword evidence="1" id="KW-0489">Methyltransferase</keyword>
<dbReference type="GO" id="GO:0008168">
    <property type="term" value="F:methyltransferase activity"/>
    <property type="evidence" value="ECO:0007669"/>
    <property type="project" value="UniProtKB-KW"/>
</dbReference>
<dbReference type="EMBL" id="LT607751">
    <property type="protein sequence ID" value="SCG51311.1"/>
    <property type="molecule type" value="Genomic_DNA"/>
</dbReference>
<reference evidence="1 2" key="1">
    <citation type="submission" date="2016-06" db="EMBL/GenBank/DDBJ databases">
        <authorList>
            <person name="Kjaerup R.B."/>
            <person name="Dalgaard T.S."/>
            <person name="Juul-Madsen H.R."/>
        </authorList>
    </citation>
    <scope>NUCLEOTIDE SEQUENCE [LARGE SCALE GENOMIC DNA]</scope>
    <source>
        <strain evidence="1 2">DSM 45097</strain>
    </source>
</reference>
<evidence type="ECO:0000313" key="2">
    <source>
        <dbReference type="Proteomes" id="UP000198210"/>
    </source>
</evidence>
<sequence>MRTFRHWTPRYVVDRSLEMRFRRSHPGTPWLTPRAIEILDGVLLKTDRGLEFGSGGSTLWFANRLQRLVSVEHDQSWHDLVSRQLKEQAVHNVDYIFAPQDVSEELGNESEYARTALRFADGSLQFVLVDGVYRDHCTRLVLSKIAPGGALVIDNVNWCLPSDSRAPGSRRPADGPATETWREIAGIISGWRTIWTSCGVSDTAIFVRP</sequence>
<organism evidence="1 2">
    <name type="scientific">Micromonospora siamensis</name>
    <dbReference type="NCBI Taxonomy" id="299152"/>
    <lineage>
        <taxon>Bacteria</taxon>
        <taxon>Bacillati</taxon>
        <taxon>Actinomycetota</taxon>
        <taxon>Actinomycetes</taxon>
        <taxon>Micromonosporales</taxon>
        <taxon>Micromonosporaceae</taxon>
        <taxon>Micromonospora</taxon>
    </lineage>
</organism>
<name>A0A1C5I080_9ACTN</name>
<evidence type="ECO:0000313" key="1">
    <source>
        <dbReference type="EMBL" id="SCG51311.1"/>
    </source>
</evidence>
<dbReference type="Gene3D" id="3.40.50.150">
    <property type="entry name" value="Vaccinia Virus protein VP39"/>
    <property type="match status" value="1"/>
</dbReference>
<dbReference type="AlphaFoldDB" id="A0A1C5I080"/>
<dbReference type="Pfam" id="PF13578">
    <property type="entry name" value="Methyltransf_24"/>
    <property type="match status" value="1"/>
</dbReference>
<protein>
    <submittedName>
        <fullName evidence="1">Methyltransferase domain-containing protein</fullName>
    </submittedName>
</protein>
<keyword evidence="2" id="KW-1185">Reference proteome</keyword>
<dbReference type="SUPFAM" id="SSF53335">
    <property type="entry name" value="S-adenosyl-L-methionine-dependent methyltransferases"/>
    <property type="match status" value="1"/>
</dbReference>
<dbReference type="InterPro" id="IPR029063">
    <property type="entry name" value="SAM-dependent_MTases_sf"/>
</dbReference>